<evidence type="ECO:0000259" key="9">
    <source>
        <dbReference type="Pfam" id="PF09335"/>
    </source>
</evidence>
<keyword evidence="4 7" id="KW-0812">Transmembrane</keyword>
<evidence type="ECO:0000256" key="8">
    <source>
        <dbReference type="SAM" id="MobiDB-lite"/>
    </source>
</evidence>
<dbReference type="Pfam" id="PF09335">
    <property type="entry name" value="VTT_dom"/>
    <property type="match status" value="1"/>
</dbReference>
<keyword evidence="5 7" id="KW-1133">Transmembrane helix</keyword>
<reference evidence="10" key="1">
    <citation type="submission" date="2024-07" db="EMBL/GenBank/DDBJ databases">
        <authorList>
            <person name="Yu S.T."/>
        </authorList>
    </citation>
    <scope>NUCLEOTIDE SEQUENCE</scope>
    <source>
        <strain evidence="10">Y1</strain>
    </source>
</reference>
<dbReference type="InterPro" id="IPR032816">
    <property type="entry name" value="VTT_dom"/>
</dbReference>
<comment type="subcellular location">
    <subcellularLocation>
        <location evidence="1 7">Cell membrane</location>
        <topology evidence="1 7">Multi-pass membrane protein</topology>
    </subcellularLocation>
</comment>
<feature type="transmembrane region" description="Helical" evidence="7">
    <location>
        <begin position="106"/>
        <end position="126"/>
    </location>
</feature>
<dbReference type="PANTHER" id="PTHR12677">
    <property type="entry name" value="GOLGI APPARATUS MEMBRANE PROTEIN TVP38-RELATED"/>
    <property type="match status" value="1"/>
</dbReference>
<accession>A0AB39TUB8</accession>
<dbReference type="AlphaFoldDB" id="A0AB39TUB8"/>
<feature type="transmembrane region" description="Helical" evidence="7">
    <location>
        <begin position="211"/>
        <end position="232"/>
    </location>
</feature>
<evidence type="ECO:0000256" key="5">
    <source>
        <dbReference type="ARBA" id="ARBA00022989"/>
    </source>
</evidence>
<feature type="transmembrane region" description="Helical" evidence="7">
    <location>
        <begin position="168"/>
        <end position="191"/>
    </location>
</feature>
<dbReference type="RefSeq" id="WP_369184958.1">
    <property type="nucleotide sequence ID" value="NZ_CP163445.1"/>
</dbReference>
<dbReference type="InterPro" id="IPR015414">
    <property type="entry name" value="TMEM64"/>
</dbReference>
<organism evidence="10">
    <name type="scientific">Streptomyces sp. Y1</name>
    <dbReference type="NCBI Taxonomy" id="3238634"/>
    <lineage>
        <taxon>Bacteria</taxon>
        <taxon>Bacillati</taxon>
        <taxon>Actinomycetota</taxon>
        <taxon>Actinomycetes</taxon>
        <taxon>Kitasatosporales</taxon>
        <taxon>Streptomycetaceae</taxon>
        <taxon>Streptomyces</taxon>
    </lineage>
</organism>
<feature type="region of interest" description="Disordered" evidence="8">
    <location>
        <begin position="1"/>
        <end position="25"/>
    </location>
</feature>
<sequence length="244" mass="25057">MPATTAAAPSDADQDGHTPVTETPAPAASPWWRFAVLVLLLGAAAGSLLLWSPTALLNGGLADRLPGYWFAPLFAAVYAVGTLAFVPRPALNAAAGLLLGIREGVALAVLGTTLGAVLAFGLARWLGRDAMRPFLRGKVLGALDRRFTEQGFRSVLVLRLLPGMPFQAGNYGAAFSGVGFLPFLTATAIGVVPTTAVYVTAAASAGRPGSAAFLVSAGGVAVLVLGSLVGLWRAARARRRPRTV</sequence>
<evidence type="ECO:0000256" key="4">
    <source>
        <dbReference type="ARBA" id="ARBA00022692"/>
    </source>
</evidence>
<feature type="transmembrane region" description="Helical" evidence="7">
    <location>
        <begin position="68"/>
        <end position="86"/>
    </location>
</feature>
<dbReference type="EMBL" id="CP163445">
    <property type="protein sequence ID" value="XDQ82643.1"/>
    <property type="molecule type" value="Genomic_DNA"/>
</dbReference>
<feature type="compositionally biased region" description="Low complexity" evidence="8">
    <location>
        <begin position="1"/>
        <end position="11"/>
    </location>
</feature>
<comment type="similarity">
    <text evidence="2 7">Belongs to the TVP38/TMEM64 family.</text>
</comment>
<gene>
    <name evidence="10" type="ORF">AB2U05_31170</name>
</gene>
<dbReference type="PANTHER" id="PTHR12677:SF59">
    <property type="entry name" value="GOLGI APPARATUS MEMBRANE PROTEIN TVP38-RELATED"/>
    <property type="match status" value="1"/>
</dbReference>
<keyword evidence="3 7" id="KW-1003">Cell membrane</keyword>
<name>A0AB39TUB8_9ACTN</name>
<proteinExistence type="inferred from homology"/>
<evidence type="ECO:0000313" key="10">
    <source>
        <dbReference type="EMBL" id="XDQ82643.1"/>
    </source>
</evidence>
<evidence type="ECO:0000256" key="3">
    <source>
        <dbReference type="ARBA" id="ARBA00022475"/>
    </source>
</evidence>
<feature type="domain" description="VTT" evidence="9">
    <location>
        <begin position="86"/>
        <end position="201"/>
    </location>
</feature>
<evidence type="ECO:0000256" key="2">
    <source>
        <dbReference type="ARBA" id="ARBA00008640"/>
    </source>
</evidence>
<keyword evidence="6 7" id="KW-0472">Membrane</keyword>
<protein>
    <recommendedName>
        <fullName evidence="7">TVP38/TMEM64 family membrane protein</fullName>
    </recommendedName>
</protein>
<dbReference type="GO" id="GO:0005886">
    <property type="term" value="C:plasma membrane"/>
    <property type="evidence" value="ECO:0007669"/>
    <property type="project" value="UniProtKB-SubCell"/>
</dbReference>
<feature type="transmembrane region" description="Helical" evidence="7">
    <location>
        <begin position="31"/>
        <end position="56"/>
    </location>
</feature>
<evidence type="ECO:0000256" key="1">
    <source>
        <dbReference type="ARBA" id="ARBA00004651"/>
    </source>
</evidence>
<evidence type="ECO:0000256" key="7">
    <source>
        <dbReference type="RuleBase" id="RU366058"/>
    </source>
</evidence>
<evidence type="ECO:0000256" key="6">
    <source>
        <dbReference type="ARBA" id="ARBA00023136"/>
    </source>
</evidence>